<evidence type="ECO:0000313" key="8">
    <source>
        <dbReference type="Proteomes" id="UP001597262"/>
    </source>
</evidence>
<sequence>MIHRQRKWIAAVLATIVAFAMLAGCGGGGNNTADNKAGTSNSGTATSNTSSDNGTNVKKFDNMELNVAVFQGGYGREYWDAVADSFMKDYPGTKINITASPKIAELIRPKIVAGNPPDFMYISGSDNTPLVDAMIKDKAVLDITDLFNENALDSNTPLKDKILPGALESRSMSPYGDGKVYMAPFNFGVMGLWYNKNLFDTKGIQVPKTWDELFALNDTAKQNGRALFTYQGLYPGYLEEMIIPSIYGLGGQDAVNQMYEYDPTFWKSDTFKQVWGLLDKIANDDNGLMKGTVALNHTQAQTAFMQGKAMFIPNGTWFEDEMKDAPREDGFQFGFLGVPAFKSGDPVMAMTNVEQMLIPAKAKNPELAKEFLKYIYTEKSVKLNGEKSKAVLAVKGAPDLVKEYISETTYNVYKAVDSGMKTTNGTFKPVAKGSKYNPADEVYKPISSIMNKQLTLDQYSEKLTKVYTDIQKELSAQQ</sequence>
<organism evidence="7 8">
    <name type="scientific">Paenibacillus puldeungensis</name>
    <dbReference type="NCBI Taxonomy" id="696536"/>
    <lineage>
        <taxon>Bacteria</taxon>
        <taxon>Bacillati</taxon>
        <taxon>Bacillota</taxon>
        <taxon>Bacilli</taxon>
        <taxon>Bacillales</taxon>
        <taxon>Paenibacillaceae</taxon>
        <taxon>Paenibacillus</taxon>
    </lineage>
</organism>
<keyword evidence="8" id="KW-1185">Reference proteome</keyword>
<dbReference type="PANTHER" id="PTHR43649">
    <property type="entry name" value="ARABINOSE-BINDING PROTEIN-RELATED"/>
    <property type="match status" value="1"/>
</dbReference>
<dbReference type="EMBL" id="JBHTLM010000010">
    <property type="protein sequence ID" value="MFD1177526.1"/>
    <property type="molecule type" value="Genomic_DNA"/>
</dbReference>
<proteinExistence type="inferred from homology"/>
<evidence type="ECO:0000256" key="6">
    <source>
        <dbReference type="SAM" id="SignalP"/>
    </source>
</evidence>
<dbReference type="PANTHER" id="PTHR43649:SF31">
    <property type="entry name" value="SN-GLYCEROL-3-PHOSPHATE-BINDING PERIPLASMIC PROTEIN UGPB"/>
    <property type="match status" value="1"/>
</dbReference>
<dbReference type="InterPro" id="IPR022387">
    <property type="entry name" value="Bind_CPR0540"/>
</dbReference>
<dbReference type="Gene3D" id="3.40.190.10">
    <property type="entry name" value="Periplasmic binding protein-like II"/>
    <property type="match status" value="1"/>
</dbReference>
<feature type="signal peptide" evidence="6">
    <location>
        <begin position="1"/>
        <end position="23"/>
    </location>
</feature>
<dbReference type="Proteomes" id="UP001597262">
    <property type="component" value="Unassembled WGS sequence"/>
</dbReference>
<comment type="similarity">
    <text evidence="2">Belongs to the bacterial solute-binding protein 1 family.</text>
</comment>
<comment type="subcellular location">
    <subcellularLocation>
        <location evidence="1">Cell envelope</location>
    </subcellularLocation>
</comment>
<evidence type="ECO:0000256" key="2">
    <source>
        <dbReference type="ARBA" id="ARBA00008520"/>
    </source>
</evidence>
<feature type="compositionally biased region" description="Low complexity" evidence="5">
    <location>
        <begin position="37"/>
        <end position="56"/>
    </location>
</feature>
<dbReference type="InterPro" id="IPR006059">
    <property type="entry name" value="SBP"/>
</dbReference>
<reference evidence="8" key="1">
    <citation type="journal article" date="2019" name="Int. J. Syst. Evol. Microbiol.">
        <title>The Global Catalogue of Microorganisms (GCM) 10K type strain sequencing project: providing services to taxonomists for standard genome sequencing and annotation.</title>
        <authorList>
            <consortium name="The Broad Institute Genomics Platform"/>
            <consortium name="The Broad Institute Genome Sequencing Center for Infectious Disease"/>
            <person name="Wu L."/>
            <person name="Ma J."/>
        </authorList>
    </citation>
    <scope>NUCLEOTIDE SEQUENCE [LARGE SCALE GENOMIC DNA]</scope>
    <source>
        <strain evidence="8">CCUG 59189</strain>
    </source>
</reference>
<dbReference type="InterPro" id="IPR050490">
    <property type="entry name" value="Bact_solute-bd_prot1"/>
</dbReference>
<accession>A0ABW3RZD3</accession>
<name>A0ABW3RZD3_9BACL</name>
<keyword evidence="3" id="KW-0813">Transport</keyword>
<dbReference type="PROSITE" id="PS51257">
    <property type="entry name" value="PROKAR_LIPOPROTEIN"/>
    <property type="match status" value="1"/>
</dbReference>
<evidence type="ECO:0000313" key="7">
    <source>
        <dbReference type="EMBL" id="MFD1177526.1"/>
    </source>
</evidence>
<gene>
    <name evidence="7" type="ORF">ACFQ3W_14625</name>
</gene>
<evidence type="ECO:0000256" key="4">
    <source>
        <dbReference type="ARBA" id="ARBA00022729"/>
    </source>
</evidence>
<dbReference type="NCBIfam" id="TIGR03850">
    <property type="entry name" value="bind_CPR_0540"/>
    <property type="match status" value="1"/>
</dbReference>
<dbReference type="RefSeq" id="WP_379319976.1">
    <property type="nucleotide sequence ID" value="NZ_JBHTLM010000010.1"/>
</dbReference>
<evidence type="ECO:0000256" key="5">
    <source>
        <dbReference type="SAM" id="MobiDB-lite"/>
    </source>
</evidence>
<feature type="chain" id="PRO_5046086803" evidence="6">
    <location>
        <begin position="24"/>
        <end position="478"/>
    </location>
</feature>
<protein>
    <submittedName>
        <fullName evidence="7">Carbohydrate ABC transporter substrate-binding protein</fullName>
    </submittedName>
</protein>
<keyword evidence="4 6" id="KW-0732">Signal</keyword>
<feature type="region of interest" description="Disordered" evidence="5">
    <location>
        <begin position="33"/>
        <end position="56"/>
    </location>
</feature>
<comment type="caution">
    <text evidence="7">The sequence shown here is derived from an EMBL/GenBank/DDBJ whole genome shotgun (WGS) entry which is preliminary data.</text>
</comment>
<dbReference type="Pfam" id="PF01547">
    <property type="entry name" value="SBP_bac_1"/>
    <property type="match status" value="1"/>
</dbReference>
<evidence type="ECO:0000256" key="1">
    <source>
        <dbReference type="ARBA" id="ARBA00004196"/>
    </source>
</evidence>
<evidence type="ECO:0000256" key="3">
    <source>
        <dbReference type="ARBA" id="ARBA00022448"/>
    </source>
</evidence>
<dbReference type="SUPFAM" id="SSF53850">
    <property type="entry name" value="Periplasmic binding protein-like II"/>
    <property type="match status" value="1"/>
</dbReference>